<dbReference type="AlphaFoldDB" id="A0A409W2X2"/>
<sequence>MASTDVTINREAAVTTLGNCYIEHLCDDILREIFMSCTAMYGSTLGYDDRGIVARHRNRIAKRPGVELPFDQHFLSPFPSHQNVPYIFLLVNRRWRYLAESTHVLWNRISAMPSLSGNSRPTARFIQRWLRLAGDTLPLYLHIAPTGIATEWSEEDMDDRDDIDELLPIIPRVREKEEKATLGLFFQYANRCKALSVQLNKGLCQKFDEVLHPDSLQEPPSPFSSVETLELNTVDVKFYIDPSGWLSFFPALRHFRLTETQHGFFDLEEDLPTSCLETLYLDKHMFLESFVTLLKSCTSVKEVILAGKLIGLPIQVPVGPKFELPNLTKISIRAEAHPGPLSLFDHFKLPNLVELEWCWTSTTNLRIPQNLPKSVRLLSTFLPEVAPRLKKLVIIDQTIQVEEIAALLCNSMILKIPEVQIAFAVEWLGDVPGSRSLCGSHLWSPELLRFYVAHRPIFESQGIDLLFWTLVDRHK</sequence>
<dbReference type="Proteomes" id="UP000284706">
    <property type="component" value="Unassembled WGS sequence"/>
</dbReference>
<accession>A0A409W2X2</accession>
<dbReference type="InterPro" id="IPR032675">
    <property type="entry name" value="LRR_dom_sf"/>
</dbReference>
<evidence type="ECO:0008006" key="3">
    <source>
        <dbReference type="Google" id="ProtNLM"/>
    </source>
</evidence>
<protein>
    <recommendedName>
        <fullName evidence="3">F-box domain-containing protein</fullName>
    </recommendedName>
</protein>
<gene>
    <name evidence="1" type="ORF">CVT26_003328</name>
</gene>
<evidence type="ECO:0000313" key="1">
    <source>
        <dbReference type="EMBL" id="PPQ72808.1"/>
    </source>
</evidence>
<dbReference type="Gene3D" id="3.80.10.10">
    <property type="entry name" value="Ribonuclease Inhibitor"/>
    <property type="match status" value="1"/>
</dbReference>
<dbReference type="SUPFAM" id="SSF52047">
    <property type="entry name" value="RNI-like"/>
    <property type="match status" value="1"/>
</dbReference>
<comment type="caution">
    <text evidence="1">The sequence shown here is derived from an EMBL/GenBank/DDBJ whole genome shotgun (WGS) entry which is preliminary data.</text>
</comment>
<dbReference type="EMBL" id="NHYE01005438">
    <property type="protein sequence ID" value="PPQ72808.1"/>
    <property type="molecule type" value="Genomic_DNA"/>
</dbReference>
<feature type="non-terminal residue" evidence="1">
    <location>
        <position position="475"/>
    </location>
</feature>
<dbReference type="InParanoid" id="A0A409W2X2"/>
<evidence type="ECO:0000313" key="2">
    <source>
        <dbReference type="Proteomes" id="UP000284706"/>
    </source>
</evidence>
<dbReference type="OrthoDB" id="3031624at2759"/>
<reference evidence="1 2" key="1">
    <citation type="journal article" date="2018" name="Evol. Lett.">
        <title>Horizontal gene cluster transfer increased hallucinogenic mushroom diversity.</title>
        <authorList>
            <person name="Reynolds H.T."/>
            <person name="Vijayakumar V."/>
            <person name="Gluck-Thaler E."/>
            <person name="Korotkin H.B."/>
            <person name="Matheny P.B."/>
            <person name="Slot J.C."/>
        </authorList>
    </citation>
    <scope>NUCLEOTIDE SEQUENCE [LARGE SCALE GENOMIC DNA]</scope>
    <source>
        <strain evidence="1 2">SRW20</strain>
    </source>
</reference>
<keyword evidence="2" id="KW-1185">Reference proteome</keyword>
<organism evidence="1 2">
    <name type="scientific">Gymnopilus dilepis</name>
    <dbReference type="NCBI Taxonomy" id="231916"/>
    <lineage>
        <taxon>Eukaryota</taxon>
        <taxon>Fungi</taxon>
        <taxon>Dikarya</taxon>
        <taxon>Basidiomycota</taxon>
        <taxon>Agaricomycotina</taxon>
        <taxon>Agaricomycetes</taxon>
        <taxon>Agaricomycetidae</taxon>
        <taxon>Agaricales</taxon>
        <taxon>Agaricineae</taxon>
        <taxon>Hymenogastraceae</taxon>
        <taxon>Gymnopilus</taxon>
    </lineage>
</organism>
<name>A0A409W2X2_9AGAR</name>
<proteinExistence type="predicted"/>